<gene>
    <name evidence="1" type="ORF">ERS852470_00823</name>
</gene>
<dbReference type="OrthoDB" id="1929533at2"/>
<dbReference type="EMBL" id="CYZV01000007">
    <property type="protein sequence ID" value="CUN83792.1"/>
    <property type="molecule type" value="Genomic_DNA"/>
</dbReference>
<dbReference type="RefSeq" id="WP_042400600.1">
    <property type="nucleotide sequence ID" value="NZ_CYYT01000015.1"/>
</dbReference>
<reference evidence="1 2" key="1">
    <citation type="submission" date="2015-09" db="EMBL/GenBank/DDBJ databases">
        <authorList>
            <consortium name="Pathogen Informatics"/>
        </authorList>
    </citation>
    <scope>NUCLEOTIDE SEQUENCE [LARGE SCALE GENOMIC DNA]</scope>
    <source>
        <strain evidence="1 2">2789STDY5834855</strain>
    </source>
</reference>
<sequence>MAKYINNEFSSSDWLRYFSNKSNHWILKYWRNNKDIFFNRFMIIGDKRLLIIGDKERGNTYEFLKPQGESFIQLDMEI</sequence>
<protein>
    <submittedName>
        <fullName evidence="1">Uncharacterized protein</fullName>
    </submittedName>
</protein>
<proteinExistence type="predicted"/>
<name>A0A174EDC4_9CLOT</name>
<evidence type="ECO:0000313" key="2">
    <source>
        <dbReference type="Proteomes" id="UP000095558"/>
    </source>
</evidence>
<organism evidence="1 2">
    <name type="scientific">Clostridium disporicum</name>
    <dbReference type="NCBI Taxonomy" id="84024"/>
    <lineage>
        <taxon>Bacteria</taxon>
        <taxon>Bacillati</taxon>
        <taxon>Bacillota</taxon>
        <taxon>Clostridia</taxon>
        <taxon>Eubacteriales</taxon>
        <taxon>Clostridiaceae</taxon>
        <taxon>Clostridium</taxon>
    </lineage>
</organism>
<dbReference type="GeneID" id="83012725"/>
<dbReference type="AlphaFoldDB" id="A0A174EDC4"/>
<accession>A0A174EDC4</accession>
<dbReference type="Proteomes" id="UP000095558">
    <property type="component" value="Unassembled WGS sequence"/>
</dbReference>
<evidence type="ECO:0000313" key="1">
    <source>
        <dbReference type="EMBL" id="CUN83792.1"/>
    </source>
</evidence>